<dbReference type="Pfam" id="PF04367">
    <property type="entry name" value="DUF502"/>
    <property type="match status" value="1"/>
</dbReference>
<keyword evidence="4" id="KW-1185">Reference proteome</keyword>
<keyword evidence="2" id="KW-0472">Membrane</keyword>
<dbReference type="STRING" id="553467.SAMN04488063_0592"/>
<name>A0A1I2M625_9EURY</name>
<dbReference type="Proteomes" id="UP000198876">
    <property type="component" value="Unassembled WGS sequence"/>
</dbReference>
<dbReference type="PANTHER" id="PTHR31876">
    <property type="entry name" value="COV-LIKE PROTEIN 1"/>
    <property type="match status" value="1"/>
</dbReference>
<organism evidence="3 4">
    <name type="scientific">Halopelagius inordinatus</name>
    <dbReference type="NCBI Taxonomy" id="553467"/>
    <lineage>
        <taxon>Archaea</taxon>
        <taxon>Methanobacteriati</taxon>
        <taxon>Methanobacteriota</taxon>
        <taxon>Stenosarchaea group</taxon>
        <taxon>Halobacteria</taxon>
        <taxon>Halobacteriales</taxon>
        <taxon>Haloferacaceae</taxon>
    </lineage>
</organism>
<feature type="transmembrane region" description="Helical" evidence="2">
    <location>
        <begin position="62"/>
        <end position="83"/>
    </location>
</feature>
<accession>A0A1I2M625</accession>
<keyword evidence="2" id="KW-1133">Transmembrane helix</keyword>
<dbReference type="EMBL" id="FOOQ01000001">
    <property type="protein sequence ID" value="SFF86953.1"/>
    <property type="molecule type" value="Genomic_DNA"/>
</dbReference>
<dbReference type="RefSeq" id="WP_092888161.1">
    <property type="nucleotide sequence ID" value="NZ_FOOQ01000001.1"/>
</dbReference>
<evidence type="ECO:0000313" key="4">
    <source>
        <dbReference type="Proteomes" id="UP000198876"/>
    </source>
</evidence>
<gene>
    <name evidence="3" type="ORF">SAMN04488063_0592</name>
</gene>
<sequence>MSGSDSSDYSPASAKEAGESLYESTADVLLTGVGIIIPFIVTLYILNVALDFVRSALRPVIDLLQWIGLIELIESAGFVLFLIELNVYSMVISFLGELIAVAVLLGVVVVVGSVGQNRHGERVIDFVDLAITSIPGIGTVYKSFRRMGDVMLDQEAENFQEIKLVELLGDDVYVIGFETSRSPDTVTAATGHDEMVTMFIPLAPNPVTGGFLTHVPRDNVYDVDMTIEEGVRSILTSGVATGESAGETTELTMGDLEKITDIDRLQDAISTDETDDDDDSSR</sequence>
<evidence type="ECO:0000256" key="2">
    <source>
        <dbReference type="SAM" id="Phobius"/>
    </source>
</evidence>
<feature type="transmembrane region" description="Helical" evidence="2">
    <location>
        <begin position="89"/>
        <end position="112"/>
    </location>
</feature>
<dbReference type="AlphaFoldDB" id="A0A1I2M625"/>
<proteinExistence type="predicted"/>
<dbReference type="PANTHER" id="PTHR31876:SF26">
    <property type="entry name" value="PROTEIN LIKE COV 2"/>
    <property type="match status" value="1"/>
</dbReference>
<evidence type="ECO:0000256" key="1">
    <source>
        <dbReference type="SAM" id="MobiDB-lite"/>
    </source>
</evidence>
<feature type="transmembrane region" description="Helical" evidence="2">
    <location>
        <begin position="28"/>
        <end position="50"/>
    </location>
</feature>
<reference evidence="4" key="1">
    <citation type="submission" date="2016-10" db="EMBL/GenBank/DDBJ databases">
        <authorList>
            <person name="Varghese N."/>
            <person name="Submissions S."/>
        </authorList>
    </citation>
    <scope>NUCLEOTIDE SEQUENCE [LARGE SCALE GENOMIC DNA]</scope>
    <source>
        <strain evidence="4">CGMCC 1.7739</strain>
    </source>
</reference>
<keyword evidence="2" id="KW-0812">Transmembrane</keyword>
<dbReference type="InterPro" id="IPR007462">
    <property type="entry name" value="COV1-like"/>
</dbReference>
<feature type="region of interest" description="Disordered" evidence="1">
    <location>
        <begin position="263"/>
        <end position="282"/>
    </location>
</feature>
<evidence type="ECO:0000313" key="3">
    <source>
        <dbReference type="EMBL" id="SFF86953.1"/>
    </source>
</evidence>
<protein>
    <submittedName>
        <fullName evidence="3">Uncharacterized membrane protein</fullName>
    </submittedName>
</protein>
<feature type="compositionally biased region" description="Acidic residues" evidence="1">
    <location>
        <begin position="270"/>
        <end position="282"/>
    </location>
</feature>
<dbReference type="OrthoDB" id="51558at2157"/>